<dbReference type="Gene3D" id="2.100.10.30">
    <property type="entry name" value="Jacalin-like lectin domain"/>
    <property type="match status" value="1"/>
</dbReference>
<evidence type="ECO:0000256" key="1">
    <source>
        <dbReference type="SAM" id="MobiDB-lite"/>
    </source>
</evidence>
<dbReference type="OrthoDB" id="3231004at2759"/>
<dbReference type="InterPro" id="IPR036404">
    <property type="entry name" value="Jacalin-like_lectin_dom_sf"/>
</dbReference>
<feature type="non-terminal residue" evidence="2">
    <location>
        <position position="923"/>
    </location>
</feature>
<proteinExistence type="predicted"/>
<evidence type="ECO:0000313" key="3">
    <source>
        <dbReference type="Proteomes" id="UP000777438"/>
    </source>
</evidence>
<dbReference type="Proteomes" id="UP000777438">
    <property type="component" value="Unassembled WGS sequence"/>
</dbReference>
<keyword evidence="3" id="KW-1185">Reference proteome</keyword>
<sequence>MAQMLAPYNNSMRLGQGFNSYTQQVCLDQAVVPGQQRRSNKEKATISLTPESATDSTAAPITPDDSGETSLTKSDAASTQTQQHPIQVMPWVNAMNISGSLSIKTATIGGKANGSYIDSDKFKSSDINFHLQVKVTNEVLDSEEYNEFNKIEKVAKNEFPEVYGDCFISGWEEGGELNAIISMKVLDKSKVFEIKAGLEAEMTTPTISGKVEADVSMDKKNLSKSTETTISVTWSGGGSIKDPTEDWTIASLKKAAAAFPDLVAITPQRTYAILTKYTALASFQEKKEDFSPLDYESAGIYTRALLDNYMDYKSMWKQISNATWELKGNRATIEFGSLDEDMSKLALIHHMPIESKSADGDTATNSPESDLQLQAKQQAIQATAVVDLTGTAAVKANLAESKAPTLEPIQYRVFSPNFAGLIHARKVCRFEMAKIVKEVDLVAKNPELSVDATRDAYFLNPLVFEQLLPIVRSLSPENSKRGVKDPNAALLLGYVPPVEESDSLPRVYSLESPVQDHDLRLQASMLRVAWKAEDYLMQGCAGQYTEKTVHSQATLANDLDSLDPTFRPSKISVWASNGTVGGIQVTYSKGEYKSHGTCEGDPTHVIDLADDGSEIIVEIVVREGVDHNGRVVICSISLATSDCKVLDTAISQEKQAEDAANAPPTVTKTHTWARPEDGRWSLRGFFTFSARATPDAPLVPCTLGVVWGKDSFVPLPLANISLPLCKNFIGLGSNLQDNIRKFKTLNNFSAFSDKFLMGKSVTTGIYDDDKTKYFNCLDSIDISWTIKTIAFASQSGKLTGLKVGYTNDREFTHGTFEREVWHCDVKSDLVVAKLTAGRNKTSDAGYIDTVEFIRADSNGSQSAWPLNVSTLRYLGEGQTRVSEGVCEVVEQAPKLGGNSTWTIRGFFGEHTEGIITRLGVVWG</sequence>
<dbReference type="EMBL" id="JAGPYM010000034">
    <property type="protein sequence ID" value="KAH6876591.1"/>
    <property type="molecule type" value="Genomic_DNA"/>
</dbReference>
<accession>A0A9P8VSQ6</accession>
<reference evidence="2 3" key="1">
    <citation type="journal article" date="2021" name="Nat. Commun.">
        <title>Genetic determinants of endophytism in the Arabidopsis root mycobiome.</title>
        <authorList>
            <person name="Mesny F."/>
            <person name="Miyauchi S."/>
            <person name="Thiergart T."/>
            <person name="Pickel B."/>
            <person name="Atanasova L."/>
            <person name="Karlsson M."/>
            <person name="Huettel B."/>
            <person name="Barry K.W."/>
            <person name="Haridas S."/>
            <person name="Chen C."/>
            <person name="Bauer D."/>
            <person name="Andreopoulos W."/>
            <person name="Pangilinan J."/>
            <person name="LaButti K."/>
            <person name="Riley R."/>
            <person name="Lipzen A."/>
            <person name="Clum A."/>
            <person name="Drula E."/>
            <person name="Henrissat B."/>
            <person name="Kohler A."/>
            <person name="Grigoriev I.V."/>
            <person name="Martin F.M."/>
            <person name="Hacquard S."/>
        </authorList>
    </citation>
    <scope>NUCLEOTIDE SEQUENCE [LARGE SCALE GENOMIC DNA]</scope>
    <source>
        <strain evidence="2 3">MPI-CAGE-CH-0241</strain>
    </source>
</reference>
<gene>
    <name evidence="2" type="ORF">B0T10DRAFT_585281</name>
</gene>
<dbReference type="AlphaFoldDB" id="A0A9P8VSQ6"/>
<comment type="caution">
    <text evidence="2">The sequence shown here is derived from an EMBL/GenBank/DDBJ whole genome shotgun (WGS) entry which is preliminary data.</text>
</comment>
<feature type="region of interest" description="Disordered" evidence="1">
    <location>
        <begin position="33"/>
        <end position="85"/>
    </location>
</feature>
<organism evidence="2 3">
    <name type="scientific">Thelonectria olida</name>
    <dbReference type="NCBI Taxonomy" id="1576542"/>
    <lineage>
        <taxon>Eukaryota</taxon>
        <taxon>Fungi</taxon>
        <taxon>Dikarya</taxon>
        <taxon>Ascomycota</taxon>
        <taxon>Pezizomycotina</taxon>
        <taxon>Sordariomycetes</taxon>
        <taxon>Hypocreomycetidae</taxon>
        <taxon>Hypocreales</taxon>
        <taxon>Nectriaceae</taxon>
        <taxon>Thelonectria</taxon>
    </lineage>
</organism>
<feature type="compositionally biased region" description="Polar residues" evidence="1">
    <location>
        <begin position="68"/>
        <end position="85"/>
    </location>
</feature>
<protein>
    <submittedName>
        <fullName evidence="2">Uncharacterized protein</fullName>
    </submittedName>
</protein>
<feature type="compositionally biased region" description="Polar residues" evidence="1">
    <location>
        <begin position="46"/>
        <end position="59"/>
    </location>
</feature>
<name>A0A9P8VSQ6_9HYPO</name>
<evidence type="ECO:0000313" key="2">
    <source>
        <dbReference type="EMBL" id="KAH6876591.1"/>
    </source>
</evidence>